<evidence type="ECO:0008006" key="3">
    <source>
        <dbReference type="Google" id="ProtNLM"/>
    </source>
</evidence>
<dbReference type="AlphaFoldDB" id="A0AAV9LYZ3"/>
<evidence type="ECO:0000313" key="2">
    <source>
        <dbReference type="Proteomes" id="UP001311915"/>
    </source>
</evidence>
<gene>
    <name evidence="1" type="ORF">R3W88_022585</name>
</gene>
<dbReference type="EMBL" id="JAWPEI010000004">
    <property type="protein sequence ID" value="KAK4729597.1"/>
    <property type="molecule type" value="Genomic_DNA"/>
</dbReference>
<sequence length="60" mass="6978">MSYADDTILFCSGERGPMIKMMKILKDYEAVSGQMINKSKNFFYLHEKAPLIMADRNKTR</sequence>
<reference evidence="1 2" key="1">
    <citation type="submission" date="2023-10" db="EMBL/GenBank/DDBJ databases">
        <title>Genome-Wide Identification Analysis in wild type Solanum Pinnatisectum Reveals Some Genes Defensing Phytophthora Infestans.</title>
        <authorList>
            <person name="Sun C."/>
        </authorList>
    </citation>
    <scope>NUCLEOTIDE SEQUENCE [LARGE SCALE GENOMIC DNA]</scope>
    <source>
        <strain evidence="1">LQN</strain>
        <tissue evidence="1">Leaf</tissue>
    </source>
</reference>
<keyword evidence="2" id="KW-1185">Reference proteome</keyword>
<proteinExistence type="predicted"/>
<accession>A0AAV9LYZ3</accession>
<dbReference type="Proteomes" id="UP001311915">
    <property type="component" value="Unassembled WGS sequence"/>
</dbReference>
<evidence type="ECO:0000313" key="1">
    <source>
        <dbReference type="EMBL" id="KAK4729597.1"/>
    </source>
</evidence>
<protein>
    <recommendedName>
        <fullName evidence="3">Reverse transcriptase domain-containing protein</fullName>
    </recommendedName>
</protein>
<comment type="caution">
    <text evidence="1">The sequence shown here is derived from an EMBL/GenBank/DDBJ whole genome shotgun (WGS) entry which is preliminary data.</text>
</comment>
<name>A0AAV9LYZ3_9SOLN</name>
<organism evidence="1 2">
    <name type="scientific">Solanum pinnatisectum</name>
    <name type="common">tansyleaf nightshade</name>
    <dbReference type="NCBI Taxonomy" id="50273"/>
    <lineage>
        <taxon>Eukaryota</taxon>
        <taxon>Viridiplantae</taxon>
        <taxon>Streptophyta</taxon>
        <taxon>Embryophyta</taxon>
        <taxon>Tracheophyta</taxon>
        <taxon>Spermatophyta</taxon>
        <taxon>Magnoliopsida</taxon>
        <taxon>eudicotyledons</taxon>
        <taxon>Gunneridae</taxon>
        <taxon>Pentapetalae</taxon>
        <taxon>asterids</taxon>
        <taxon>lamiids</taxon>
        <taxon>Solanales</taxon>
        <taxon>Solanaceae</taxon>
        <taxon>Solanoideae</taxon>
        <taxon>Solaneae</taxon>
        <taxon>Solanum</taxon>
    </lineage>
</organism>